<proteinExistence type="inferred from homology"/>
<feature type="domain" description="ABC transporter" evidence="11">
    <location>
        <begin position="410"/>
        <end position="631"/>
    </location>
</feature>
<keyword evidence="5" id="KW-0677">Repeat</keyword>
<dbReference type="PROSITE" id="PS50929">
    <property type="entry name" value="ABC_TM1F"/>
    <property type="match status" value="2"/>
</dbReference>
<dbReference type="InterPro" id="IPR003593">
    <property type="entry name" value="AAA+_ATPase"/>
</dbReference>
<feature type="transmembrane region" description="Helical" evidence="10">
    <location>
        <begin position="985"/>
        <end position="1007"/>
    </location>
</feature>
<dbReference type="CDD" id="cd18580">
    <property type="entry name" value="ABC_6TM_ABCC_D2"/>
    <property type="match status" value="1"/>
</dbReference>
<keyword evidence="6" id="KW-0547">Nucleotide-binding</keyword>
<evidence type="ECO:0000256" key="3">
    <source>
        <dbReference type="ARBA" id="ARBA00022448"/>
    </source>
</evidence>
<dbReference type="SMART" id="SM00382">
    <property type="entry name" value="AAA"/>
    <property type="match status" value="2"/>
</dbReference>
<comment type="similarity">
    <text evidence="2">Belongs to the ABC transporter superfamily. ABCC family. Conjugate transporter (TC 3.A.1.208) subfamily.</text>
</comment>
<sequence>METNQKKPNKRQNAGPISKLLFLWMFPLLRKGNRKDLEIEDLNEVPETNASERLTKRLQTTWDDEYAKSTKKGGRPSLFRAFARAFGVRYFMWVGVFCFDAWIIRVGQAMCLKLYIRSFNDPEVTIGWMCFYAAGVCICTLLHILLNHPTAFQMCISGMKCRVGVSSLIYRKALRLSKASQGKSSIGQIVNLLSNDVSRFDYNLHYIAYIFVGPVQLIIFFCILWQEIGWAAVAGVGYVVLLSPSQLLVGKLSAVFRMQIAKQTDERSRIMNEIIMAMRLIKCYAWEKPFAKVINNIRLNEIRALMRRSYLRASFMGVFTANFTFVPFLAVIVYGLIGYHVTPDKAFFAVAIFNVMTEIMMYYVPNAAASIGELFISIHRMEDFLLLEEQGINRYLNIKQSTESRITPRIHMENVSASWQEGTTTLKNLTFDVSGDKVVMVIGPVGGGKTSLLQSLIAELPFIGGICDLEGRVSYASQEPWLFPGSVRENVLFGRPFISEKYARVVHVCALEDDLKQFPYGDMQMIGERGMSLSGGQKARINLARSLYQDADIYLLDDPLSAVDSAVSRHIFELCVKKHLKGHLRILCTHQLQYLPHADHVIVLIDGKITAQGTYDDLLERGVDFVHLLAKETDKADKKKEAEREAEEAEKPAKKDIKYEETVDCDKPDAKNENMAEGRVTAKTYWGYFKQGDSVLGISFLATAFLLTQVLISLTDYWLSLWTTSEESRVLTLVEQHKDLYSEIEEPDVSFVPHSDNGTYSDSSNNTFFDYHLDMETFRSFMTSRYVVENEHEYQWRKHIYMMSYITLAVLVIVIDLIRTVYMFYYTMRISRNIHRRMFSCIVEAPIKFFDDNPSGRIMNRFTKDIGNLDEYLPLSMFDTLDIGLRILGTVIIVCVSNAYFIVPAIILLLAYWYIRNFFVTCSRGIKRIETITRSPLYTHLSSSVQGLSTIRSSKSQKLLIDQFDTMQDIHSSSWYHFIAGNNWFSIWLEMTSVVFLLIVAFSFVAVSSYTTSGKVGLSIASLLQLMNILQFGMRQSAEMENYMTSVERALEYTKIAPQKDTVKETRRGNPSKSWPATGKIKFRDVCLNYDEDKTVLNELDFIIEGREKIGIVGRTGAGKSSIIAALFRLTEPDGDILIDGYDTGAVKLHDLRKNISIIPQDPVLFSGTVRYNLDPFDMFSDEDLWRVLEVVELKDSVPALDFLVAESGANFSIGQRQLVCLARAILKSNKILVMDEATANVDPRTDQLIQNTIRTKFPDCTVITIAHRLQTVMNYDKIMVLDHGNLLEYDHPHKLLQNPDGRLTNLINHTGAANQKYLREIALEAYNEKFGVKKESKKDS</sequence>
<feature type="domain" description="ABC transmembrane type-1" evidence="12">
    <location>
        <begin position="103"/>
        <end position="361"/>
    </location>
</feature>
<feature type="transmembrane region" description="Helical" evidence="10">
    <location>
        <begin position="887"/>
        <end position="915"/>
    </location>
</feature>
<evidence type="ECO:0000256" key="7">
    <source>
        <dbReference type="ARBA" id="ARBA00022840"/>
    </source>
</evidence>
<feature type="transmembrane region" description="Helical" evidence="10">
    <location>
        <begin position="805"/>
        <end position="828"/>
    </location>
</feature>
<dbReference type="InterPro" id="IPR027417">
    <property type="entry name" value="P-loop_NTPase"/>
</dbReference>
<evidence type="ECO:0000256" key="10">
    <source>
        <dbReference type="SAM" id="Phobius"/>
    </source>
</evidence>
<evidence type="ECO:0000256" key="5">
    <source>
        <dbReference type="ARBA" id="ARBA00022737"/>
    </source>
</evidence>
<evidence type="ECO:0000256" key="2">
    <source>
        <dbReference type="ARBA" id="ARBA00009726"/>
    </source>
</evidence>
<keyword evidence="4 10" id="KW-0812">Transmembrane</keyword>
<evidence type="ECO:0000256" key="4">
    <source>
        <dbReference type="ARBA" id="ARBA00022692"/>
    </source>
</evidence>
<dbReference type="Proteomes" id="UP000094527">
    <property type="component" value="Unassembled WGS sequence"/>
</dbReference>
<feature type="transmembrane region" description="Helical" evidence="10">
    <location>
        <begin position="313"/>
        <end position="334"/>
    </location>
</feature>
<dbReference type="OMA" id="NWFSIWL"/>
<dbReference type="CDD" id="cd03250">
    <property type="entry name" value="ABCC_MRP_domain1"/>
    <property type="match status" value="1"/>
</dbReference>
<dbReference type="InterPro" id="IPR011527">
    <property type="entry name" value="ABC1_TM_dom"/>
</dbReference>
<feature type="transmembrane region" description="Helical" evidence="10">
    <location>
        <begin position="695"/>
        <end position="719"/>
    </location>
</feature>
<dbReference type="Pfam" id="PF00005">
    <property type="entry name" value="ABC_tran"/>
    <property type="match status" value="2"/>
</dbReference>
<dbReference type="CDD" id="cd18579">
    <property type="entry name" value="ABC_6TM_ABCC_D1"/>
    <property type="match status" value="1"/>
</dbReference>
<dbReference type="InterPro" id="IPR003439">
    <property type="entry name" value="ABC_transporter-like_ATP-bd"/>
</dbReference>
<gene>
    <name evidence="13" type="ORF">Ocin01_04297</name>
</gene>
<evidence type="ECO:0000256" key="8">
    <source>
        <dbReference type="ARBA" id="ARBA00022989"/>
    </source>
</evidence>
<evidence type="ECO:0000256" key="9">
    <source>
        <dbReference type="ARBA" id="ARBA00023136"/>
    </source>
</evidence>
<dbReference type="Pfam" id="PF00664">
    <property type="entry name" value="ABC_membrane"/>
    <property type="match status" value="2"/>
</dbReference>
<keyword evidence="8 10" id="KW-1133">Transmembrane helix</keyword>
<feature type="transmembrane region" description="Helical" evidence="10">
    <location>
        <begin position="1016"/>
        <end position="1034"/>
    </location>
</feature>
<feature type="transmembrane region" description="Helical" evidence="10">
    <location>
        <begin position="124"/>
        <end position="146"/>
    </location>
</feature>
<dbReference type="STRING" id="48709.A0A1D2NAV7"/>
<evidence type="ECO:0000313" key="14">
    <source>
        <dbReference type="Proteomes" id="UP000094527"/>
    </source>
</evidence>
<accession>A0A1D2NAV7</accession>
<protein>
    <submittedName>
        <fullName evidence="13">Multidrug resistance-associated protein 4</fullName>
    </submittedName>
</protein>
<feature type="domain" description="ABC transmembrane type-1" evidence="12">
    <location>
        <begin position="801"/>
        <end position="1042"/>
    </location>
</feature>
<dbReference type="PANTHER" id="PTHR24223">
    <property type="entry name" value="ATP-BINDING CASSETTE SUB-FAMILY C"/>
    <property type="match status" value="1"/>
</dbReference>
<keyword evidence="9 10" id="KW-0472">Membrane</keyword>
<evidence type="ECO:0000256" key="6">
    <source>
        <dbReference type="ARBA" id="ARBA00022741"/>
    </source>
</evidence>
<dbReference type="Gene3D" id="1.20.1560.10">
    <property type="entry name" value="ABC transporter type 1, transmembrane domain"/>
    <property type="match status" value="2"/>
</dbReference>
<feature type="transmembrane region" description="Helical" evidence="10">
    <location>
        <begin position="232"/>
        <end position="249"/>
    </location>
</feature>
<dbReference type="InterPro" id="IPR044746">
    <property type="entry name" value="ABCC_6TM_D1"/>
</dbReference>
<comment type="subcellular location">
    <subcellularLocation>
        <location evidence="1">Membrane</location>
        <topology evidence="1">Multi-pass membrane protein</topology>
    </subcellularLocation>
</comment>
<comment type="caution">
    <text evidence="13">The sequence shown here is derived from an EMBL/GenBank/DDBJ whole genome shotgun (WGS) entry which is preliminary data.</text>
</comment>
<dbReference type="InterPro" id="IPR017871">
    <property type="entry name" value="ABC_transporter-like_CS"/>
</dbReference>
<name>A0A1D2NAV7_ORCCI</name>
<dbReference type="GO" id="GO:0005524">
    <property type="term" value="F:ATP binding"/>
    <property type="evidence" value="ECO:0007669"/>
    <property type="project" value="UniProtKB-KW"/>
</dbReference>
<feature type="domain" description="ABC transporter" evidence="11">
    <location>
        <begin position="1081"/>
        <end position="1309"/>
    </location>
</feature>
<keyword evidence="7" id="KW-0067">ATP-binding</keyword>
<dbReference type="FunFam" id="3.40.50.300:FF:000163">
    <property type="entry name" value="Multidrug resistance-associated protein member 4"/>
    <property type="match status" value="1"/>
</dbReference>
<dbReference type="EMBL" id="LJIJ01000113">
    <property type="protein sequence ID" value="ODN02388.1"/>
    <property type="molecule type" value="Genomic_DNA"/>
</dbReference>
<dbReference type="InterPro" id="IPR044726">
    <property type="entry name" value="ABCC_6TM_D2"/>
</dbReference>
<dbReference type="InterPro" id="IPR050173">
    <property type="entry name" value="ABC_transporter_C-like"/>
</dbReference>
<reference evidence="13 14" key="1">
    <citation type="journal article" date="2016" name="Genome Biol. Evol.">
        <title>Gene Family Evolution Reflects Adaptation to Soil Environmental Stressors in the Genome of the Collembolan Orchesella cincta.</title>
        <authorList>
            <person name="Faddeeva-Vakhrusheva A."/>
            <person name="Derks M.F."/>
            <person name="Anvar S.Y."/>
            <person name="Agamennone V."/>
            <person name="Suring W."/>
            <person name="Smit S."/>
            <person name="van Straalen N.M."/>
            <person name="Roelofs D."/>
        </authorList>
    </citation>
    <scope>NUCLEOTIDE SEQUENCE [LARGE SCALE GENOMIC DNA]</scope>
    <source>
        <tissue evidence="13">Mixed pool</tissue>
    </source>
</reference>
<dbReference type="SUPFAM" id="SSF90123">
    <property type="entry name" value="ABC transporter transmembrane region"/>
    <property type="match status" value="2"/>
</dbReference>
<dbReference type="FunFam" id="1.20.1560.10:FF:000026">
    <property type="entry name" value="Multidrug resistance-associated protein lethal(2)03659"/>
    <property type="match status" value="1"/>
</dbReference>
<keyword evidence="14" id="KW-1185">Reference proteome</keyword>
<dbReference type="Gene3D" id="3.40.50.300">
    <property type="entry name" value="P-loop containing nucleotide triphosphate hydrolases"/>
    <property type="match status" value="2"/>
</dbReference>
<dbReference type="PROSITE" id="PS00211">
    <property type="entry name" value="ABC_TRANSPORTER_1"/>
    <property type="match status" value="1"/>
</dbReference>
<feature type="transmembrane region" description="Helical" evidence="10">
    <location>
        <begin position="206"/>
        <end position="226"/>
    </location>
</feature>
<dbReference type="CDD" id="cd03244">
    <property type="entry name" value="ABCC_MRP_domain2"/>
    <property type="match status" value="1"/>
</dbReference>
<keyword evidence="3" id="KW-0813">Transport</keyword>
<dbReference type="OrthoDB" id="6500128at2759"/>
<feature type="transmembrane region" description="Helical" evidence="10">
    <location>
        <begin position="81"/>
        <end position="104"/>
    </location>
</feature>
<organism evidence="13 14">
    <name type="scientific">Orchesella cincta</name>
    <name type="common">Springtail</name>
    <name type="synonym">Podura cincta</name>
    <dbReference type="NCBI Taxonomy" id="48709"/>
    <lineage>
        <taxon>Eukaryota</taxon>
        <taxon>Metazoa</taxon>
        <taxon>Ecdysozoa</taxon>
        <taxon>Arthropoda</taxon>
        <taxon>Hexapoda</taxon>
        <taxon>Collembola</taxon>
        <taxon>Entomobryomorpha</taxon>
        <taxon>Entomobryoidea</taxon>
        <taxon>Orchesellidae</taxon>
        <taxon>Orchesellinae</taxon>
        <taxon>Orchesella</taxon>
    </lineage>
</organism>
<evidence type="ECO:0000259" key="11">
    <source>
        <dbReference type="PROSITE" id="PS50893"/>
    </source>
</evidence>
<dbReference type="PANTHER" id="PTHR24223:SF456">
    <property type="entry name" value="MULTIDRUG RESISTANCE-ASSOCIATED PROTEIN LETHAL(2)03659"/>
    <property type="match status" value="1"/>
</dbReference>
<dbReference type="SUPFAM" id="SSF52540">
    <property type="entry name" value="P-loop containing nucleoside triphosphate hydrolases"/>
    <property type="match status" value="2"/>
</dbReference>
<dbReference type="FunFam" id="3.40.50.300:FF:000973">
    <property type="entry name" value="Multidrug resistance-associated protein 4"/>
    <property type="match status" value="1"/>
</dbReference>
<feature type="transmembrane region" description="Helical" evidence="10">
    <location>
        <begin position="346"/>
        <end position="364"/>
    </location>
</feature>
<evidence type="ECO:0000256" key="1">
    <source>
        <dbReference type="ARBA" id="ARBA00004141"/>
    </source>
</evidence>
<dbReference type="GO" id="GO:0140359">
    <property type="term" value="F:ABC-type transporter activity"/>
    <property type="evidence" value="ECO:0007669"/>
    <property type="project" value="InterPro"/>
</dbReference>
<dbReference type="InterPro" id="IPR036640">
    <property type="entry name" value="ABC1_TM_sf"/>
</dbReference>
<dbReference type="GO" id="GO:0016020">
    <property type="term" value="C:membrane"/>
    <property type="evidence" value="ECO:0007669"/>
    <property type="project" value="UniProtKB-SubCell"/>
</dbReference>
<evidence type="ECO:0000313" key="13">
    <source>
        <dbReference type="EMBL" id="ODN02388.1"/>
    </source>
</evidence>
<dbReference type="GO" id="GO:0016887">
    <property type="term" value="F:ATP hydrolysis activity"/>
    <property type="evidence" value="ECO:0007669"/>
    <property type="project" value="InterPro"/>
</dbReference>
<dbReference type="PROSITE" id="PS50893">
    <property type="entry name" value="ABC_TRANSPORTER_2"/>
    <property type="match status" value="2"/>
</dbReference>
<evidence type="ECO:0000259" key="12">
    <source>
        <dbReference type="PROSITE" id="PS50929"/>
    </source>
</evidence>